<protein>
    <submittedName>
        <fullName evidence="1">Uncharacterized protein</fullName>
    </submittedName>
</protein>
<name>A0A943SPK9_9FIRM</name>
<reference evidence="1" key="1">
    <citation type="submission" date="2021-02" db="EMBL/GenBank/DDBJ databases">
        <title>Infant gut strain persistence is associated with maternal origin, phylogeny, and functional potential including surface adhesion and iron acquisition.</title>
        <authorList>
            <person name="Lou Y.C."/>
        </authorList>
    </citation>
    <scope>NUCLEOTIDE SEQUENCE</scope>
    <source>
        <strain evidence="1">L3_060_052G1_dasL3_060_052G1_concoct_1</strain>
    </source>
</reference>
<evidence type="ECO:0000313" key="2">
    <source>
        <dbReference type="Proteomes" id="UP000748991"/>
    </source>
</evidence>
<dbReference type="EMBL" id="JAGZZP010000002">
    <property type="protein sequence ID" value="MBS6534567.1"/>
    <property type="molecule type" value="Genomic_DNA"/>
</dbReference>
<dbReference type="RefSeq" id="WP_278636962.1">
    <property type="nucleotide sequence ID" value="NZ_JAGZZP010000002.1"/>
</dbReference>
<gene>
    <name evidence="1" type="ORF">KH327_01915</name>
</gene>
<evidence type="ECO:0000313" key="1">
    <source>
        <dbReference type="EMBL" id="MBS6534567.1"/>
    </source>
</evidence>
<proteinExistence type="predicted"/>
<sequence length="102" mass="12179">MEYLLKRISYLQGLCDGYDLDTTTNEGKIISELVDILSDVIDEMRESREEIEDYVDIIEEDLADLEDYVYENDDIEFDLYDDDFDFDDLEIYDEDEDEAEEE</sequence>
<dbReference type="AlphaFoldDB" id="A0A943SPK9"/>
<accession>A0A943SPK9</accession>
<comment type="caution">
    <text evidence="1">The sequence shown here is derived from an EMBL/GenBank/DDBJ whole genome shotgun (WGS) entry which is preliminary data.</text>
</comment>
<dbReference type="Proteomes" id="UP000748991">
    <property type="component" value="Unassembled WGS sequence"/>
</dbReference>
<dbReference type="NCBIfam" id="NF045650">
    <property type="entry name" value="CD1247_Nterm"/>
    <property type="match status" value="1"/>
</dbReference>
<dbReference type="InterPro" id="IPR054688">
    <property type="entry name" value="CD1247_N"/>
</dbReference>
<organism evidence="1 2">
    <name type="scientific">Peptoniphilus harei</name>
    <dbReference type="NCBI Taxonomy" id="54005"/>
    <lineage>
        <taxon>Bacteria</taxon>
        <taxon>Bacillati</taxon>
        <taxon>Bacillota</taxon>
        <taxon>Tissierellia</taxon>
        <taxon>Tissierellales</taxon>
        <taxon>Peptoniphilaceae</taxon>
        <taxon>Peptoniphilus</taxon>
    </lineage>
</organism>